<evidence type="ECO:0000256" key="1">
    <source>
        <dbReference type="ARBA" id="ARBA00004167"/>
    </source>
</evidence>
<evidence type="ECO:0000256" key="3">
    <source>
        <dbReference type="ARBA" id="ARBA00022989"/>
    </source>
</evidence>
<evidence type="ECO:0000259" key="5">
    <source>
        <dbReference type="Pfam" id="PF04357"/>
    </source>
</evidence>
<evidence type="ECO:0000256" key="2">
    <source>
        <dbReference type="ARBA" id="ARBA00022692"/>
    </source>
</evidence>
<dbReference type="GO" id="GO:0009306">
    <property type="term" value="P:protein secretion"/>
    <property type="evidence" value="ECO:0007669"/>
    <property type="project" value="InterPro"/>
</dbReference>
<feature type="domain" description="Translocation and assembly module TamB C-terminal" evidence="5">
    <location>
        <begin position="1000"/>
        <end position="1419"/>
    </location>
</feature>
<protein>
    <recommendedName>
        <fullName evidence="5">Translocation and assembly module TamB C-terminal domain-containing protein</fullName>
    </recommendedName>
</protein>
<sequence>MLFIILLIVFSIPAIQTSVAKRLTDSLREKNDVNISIGRVSLSYFGDIKLNEIYVEDHHEDTLLTAKEIRSSIISFTNVINNSPNLGATRIEGLDMRMRRYENEDLDNLGILIEKLKKEPTGNTSNFELHAENVQISNSRYSYIDENLDARDVVIVDSLNIYADKLQIDGSNIDIDIGMLRGYEHRGIEIDNLSTQFHYDPNKMNLVDMQLQTPGSLINADLYFNYELSDFKDFENLVQVNAEFRESVLSSNDLQAFYDGFGDDQILNFKTKLNGTLNDFALKDFALQGLDRTEIYGDFQIKGSFKKEPDTFSMDGSFSDFYTNYYDMVNFLPGPLLGKLPENLRDFGNVNLKGNTYVTNSSLDADVYLTSQLGSADADFVLNNFNNSASSTYKGKLIFKDINLGRLIKNEQLGKTSFNIDFDGGGFSPEDLNTQLKGAISKITFNNYTYRDIRIIGNLRNPLFNGYFVSDDPNLQMEFNGLIDVSEDINVYDFEASVDYADLNTLNFVSRDSISVFKGDVIMNMKGTNVDNAFGDILLLNTSYKNQNDLYYFDDLNITSSFEGEVRTITINSPDVINGEVTGVFKVNEVGSLVENSIGSIYTNYKPKTITTNQYMEFDFDIYNQIVEVFFPEIELAPNTFIRGRVESDESEFRLTFKSPRIDVFDNMIEEINLQVDNTNPIYNTFFEADSVATDIYNFSEFSFINVTQRDTLFIRSEFKGGKGNNDVFNLNLFHTINEDNKSVVGIQRSDFKFKEKVWYLNEQSDRSNKIVFDNNFRDLEIDSLVLSHRDEEIRLSGAMRDSTYKNFKMKFNNVDIGKITPEIDSLDLAGTLNGNFNLLQESGAYFPTTNLKIDSLQVNDTHMGNLDLKVEGNQDLTNYSVYALLKKEGLESLSSIGDINVAGNEPLIDLEVNLNRLNMSIFTALGADVLTDIRGFASGRAFVTGNYKNPDFSGSLRLNKAGLRIPYLNVDIDFKDEARVDLTKQQFVFNNLDIVDTKYDTQGVLDGTISHRNFSEWFLDLSLNSDRMLVLDTEADEDALYYGTAFIDGEATIKGPTDELVIDVTAATERGTVFKIPLSDNESVGDNSFIRFLSPEEKAARLAGEEIEIPEVKGIELIFDLDVTNAAEVEVVVDKTSGSTLRGRGSGNLLLEINTNGKFNMWGDFIVYEGVYNFKYAGLVQKVFTVESGGSINWDGDPTAAQLDVSAVYSLNANPAVLLENPSVNRKIPVEVVINLQGDIEQPEIGFEIDFPSASSTVKSELQYRIDDRASTELQALFLVTQGTFYSEFGLRGAAIYGTLAERASSIVNDIFADDNGKFQVGVNYVQGDRTPDQQTVDRFGLTLSTQISDRVIINGQVGVPIGGVTESVIIGDLEIEFLLNEEGTLRAKVFNRENNIQFIGEEIGFTQGVGLSYNVDFDTFKELIRKIANTEIVKNNEENQKIESAKSFAPDYINFPEEGENP</sequence>
<dbReference type="EMBL" id="LT629745">
    <property type="protein sequence ID" value="SDS37970.1"/>
    <property type="molecule type" value="Genomic_DNA"/>
</dbReference>
<accession>A0A1H1RQK8</accession>
<evidence type="ECO:0000313" key="6">
    <source>
        <dbReference type="EMBL" id="SDS37970.1"/>
    </source>
</evidence>
<name>A0A1H1RQK8_9FLAO</name>
<organism evidence="6 7">
    <name type="scientific">Christiangramia echinicola</name>
    <dbReference type="NCBI Taxonomy" id="279359"/>
    <lineage>
        <taxon>Bacteria</taxon>
        <taxon>Pseudomonadati</taxon>
        <taxon>Bacteroidota</taxon>
        <taxon>Flavobacteriia</taxon>
        <taxon>Flavobacteriales</taxon>
        <taxon>Flavobacteriaceae</taxon>
        <taxon>Christiangramia</taxon>
    </lineage>
</organism>
<keyword evidence="7" id="KW-1185">Reference proteome</keyword>
<keyword evidence="3" id="KW-1133">Transmembrane helix</keyword>
<proteinExistence type="predicted"/>
<evidence type="ECO:0000313" key="7">
    <source>
        <dbReference type="Proteomes" id="UP000198858"/>
    </source>
</evidence>
<gene>
    <name evidence="6" type="ORF">SAMN04488552_2985</name>
</gene>
<keyword evidence="2" id="KW-0812">Transmembrane</keyword>
<dbReference type="Pfam" id="PF04357">
    <property type="entry name" value="TamB"/>
    <property type="match status" value="1"/>
</dbReference>
<reference evidence="6 7" key="1">
    <citation type="submission" date="2016-10" db="EMBL/GenBank/DDBJ databases">
        <authorList>
            <person name="Varghese N."/>
            <person name="Submissions S."/>
        </authorList>
    </citation>
    <scope>NUCLEOTIDE SEQUENCE [LARGE SCALE GENOMIC DNA]</scope>
    <source>
        <strain evidence="6 7">Mar_2010_102</strain>
    </source>
</reference>
<keyword evidence="4" id="KW-0472">Membrane</keyword>
<dbReference type="InterPro" id="IPR007452">
    <property type="entry name" value="TamB_C"/>
</dbReference>
<dbReference type="Proteomes" id="UP000198858">
    <property type="component" value="Chromosome I"/>
</dbReference>
<comment type="subcellular location">
    <subcellularLocation>
        <location evidence="1">Membrane</location>
        <topology evidence="1">Single-pass membrane protein</topology>
    </subcellularLocation>
</comment>
<dbReference type="STRING" id="1250231.SAMN04488552_2985"/>
<evidence type="ECO:0000256" key="4">
    <source>
        <dbReference type="ARBA" id="ARBA00023136"/>
    </source>
</evidence>
<dbReference type="GO" id="GO:0005886">
    <property type="term" value="C:plasma membrane"/>
    <property type="evidence" value="ECO:0007669"/>
    <property type="project" value="InterPro"/>
</dbReference>